<feature type="compositionally biased region" description="Pro residues" evidence="1">
    <location>
        <begin position="51"/>
        <end position="61"/>
    </location>
</feature>
<evidence type="ECO:0000256" key="1">
    <source>
        <dbReference type="SAM" id="MobiDB-lite"/>
    </source>
</evidence>
<dbReference type="Proteomes" id="UP000198959">
    <property type="component" value="Unassembled WGS sequence"/>
</dbReference>
<proteinExistence type="predicted"/>
<feature type="transmembrane region" description="Helical" evidence="2">
    <location>
        <begin position="251"/>
        <end position="271"/>
    </location>
</feature>
<protein>
    <recommendedName>
        <fullName evidence="5">Integral membrane protein</fullName>
    </recommendedName>
</protein>
<accession>A0A1C6THT1</accession>
<evidence type="ECO:0000256" key="2">
    <source>
        <dbReference type="SAM" id="Phobius"/>
    </source>
</evidence>
<name>A0A1C6THT1_9ACTN</name>
<evidence type="ECO:0000313" key="3">
    <source>
        <dbReference type="EMBL" id="SCL41132.1"/>
    </source>
</evidence>
<dbReference type="SUPFAM" id="SSF53474">
    <property type="entry name" value="alpha/beta-Hydrolases"/>
    <property type="match status" value="1"/>
</dbReference>
<dbReference type="STRING" id="145854.GA0074692_6159"/>
<feature type="region of interest" description="Disordered" evidence="1">
    <location>
        <begin position="48"/>
        <end position="67"/>
    </location>
</feature>
<sequence>MTGRVLELRVHGVSNTPPDELLGLLPEPGEPAPQPWLVAGDEVTGFYRCPEPGPAPRPEPEPGPEPDEPVVVEAYSWGRLTSGARTARDVERALWTVLLPFTIANVALHARPEIPADPTREGWSGRAGIAGWLIRLFCLSLTGTLVLAATGIGVDLVGWQCVDRTCLGRVPGPWEFLGHGWWSEGAHALAVGLLVPLALIALVGLLSWRTYQYEAEMPVGPGVVPPVGVPLVNPLQDPTFWCGEGQLRRAAVLHLCTGTVIAAAVPLGAVLVMDPPQGPRVALAVLTVALLVLPVAVAVVALGRPYLTRRGGHTPLGPYSAMVVVSALGGLAGTFVLLLLPDGPAGIPLAELRPPPGCLAAPDTPGCLVDRSLPGYDGVIAGWGVGQLFLLIAIGAVSRSGRRALVVPAGAGIALLAGGAWLAGWLPGPVPPPEGLDLWMLVAPAVALAGVGLLLPRAVPVDPPGAGHDGLAWGGRGPLLIAGVGWLLGVAYCAGLLYWVGNRLNPTDVVAVAPPVPVTWAGLVFAASLPVVLGTAVHAGLLFARLRHQEYLRLSTPGRGLSAHDLRRCRDVSTFRALHRLVGEHAIRLVGRCGAALIVLAALGCAAASSGTRPHRMPESGWTVLVDAANGAGDRLLGWLPVVVAALGLLVYRNDTVRRSVGVVWDIGTFWPRAAHPFAPPSYAERAVPELQTRTAGLLALPEDDPRRVTGIILSGHSQGAVLCAAVVLQLPARWRRRVWFFSYGCQLTRLYGRVFPAYFGPRRLPVLADALTDPHGRTGWTNFWRETDPLGWPVTGARREVTVRDPEGLHPTGGEVVDPPIRNHGGYPESPEFLVERDRVAGLLRRCVPSPREGVG</sequence>
<organism evidence="3 4">
    <name type="scientific">Micromonospora pallida</name>
    <dbReference type="NCBI Taxonomy" id="145854"/>
    <lineage>
        <taxon>Bacteria</taxon>
        <taxon>Bacillati</taxon>
        <taxon>Actinomycetota</taxon>
        <taxon>Actinomycetes</taxon>
        <taxon>Micromonosporales</taxon>
        <taxon>Micromonosporaceae</taxon>
        <taxon>Micromonospora</taxon>
    </lineage>
</organism>
<feature type="transmembrane region" description="Helical" evidence="2">
    <location>
        <begin position="186"/>
        <end position="208"/>
    </location>
</feature>
<dbReference type="OrthoDB" id="4320047at2"/>
<feature type="transmembrane region" description="Helical" evidence="2">
    <location>
        <begin position="319"/>
        <end position="340"/>
    </location>
</feature>
<keyword evidence="4" id="KW-1185">Reference proteome</keyword>
<feature type="transmembrane region" description="Helical" evidence="2">
    <location>
        <begin position="438"/>
        <end position="459"/>
    </location>
</feature>
<feature type="transmembrane region" description="Helical" evidence="2">
    <location>
        <begin position="378"/>
        <end position="397"/>
    </location>
</feature>
<gene>
    <name evidence="3" type="ORF">GA0074692_6159</name>
</gene>
<feature type="transmembrane region" description="Helical" evidence="2">
    <location>
        <begin position="132"/>
        <end position="154"/>
    </location>
</feature>
<keyword evidence="2" id="KW-1133">Transmembrane helix</keyword>
<feature type="transmembrane region" description="Helical" evidence="2">
    <location>
        <begin position="283"/>
        <end position="307"/>
    </location>
</feature>
<dbReference type="AlphaFoldDB" id="A0A1C6THT1"/>
<dbReference type="RefSeq" id="WP_091650755.1">
    <property type="nucleotide sequence ID" value="NZ_FMHW01000002.1"/>
</dbReference>
<feature type="transmembrane region" description="Helical" evidence="2">
    <location>
        <begin position="636"/>
        <end position="652"/>
    </location>
</feature>
<feature type="transmembrane region" description="Helical" evidence="2">
    <location>
        <begin position="479"/>
        <end position="500"/>
    </location>
</feature>
<dbReference type="EMBL" id="FMHW01000002">
    <property type="protein sequence ID" value="SCL41132.1"/>
    <property type="molecule type" value="Genomic_DNA"/>
</dbReference>
<keyword evidence="2" id="KW-0812">Transmembrane</keyword>
<dbReference type="InterPro" id="IPR029058">
    <property type="entry name" value="AB_hydrolase_fold"/>
</dbReference>
<evidence type="ECO:0000313" key="4">
    <source>
        <dbReference type="Proteomes" id="UP000198959"/>
    </source>
</evidence>
<feature type="transmembrane region" description="Helical" evidence="2">
    <location>
        <begin position="520"/>
        <end position="544"/>
    </location>
</feature>
<reference evidence="4" key="1">
    <citation type="submission" date="2016-06" db="EMBL/GenBank/DDBJ databases">
        <authorList>
            <person name="Varghese N."/>
            <person name="Submissions Spin"/>
        </authorList>
    </citation>
    <scope>NUCLEOTIDE SEQUENCE [LARGE SCALE GENOMIC DNA]</scope>
    <source>
        <strain evidence="4">DSM 43817</strain>
    </source>
</reference>
<feature type="transmembrane region" description="Helical" evidence="2">
    <location>
        <begin position="589"/>
        <end position="609"/>
    </location>
</feature>
<keyword evidence="2" id="KW-0472">Membrane</keyword>
<evidence type="ECO:0008006" key="5">
    <source>
        <dbReference type="Google" id="ProtNLM"/>
    </source>
</evidence>
<feature type="transmembrane region" description="Helical" evidence="2">
    <location>
        <begin position="404"/>
        <end position="426"/>
    </location>
</feature>